<dbReference type="Gene3D" id="3.40.50.1000">
    <property type="entry name" value="HAD superfamily/HAD-like"/>
    <property type="match status" value="1"/>
</dbReference>
<keyword evidence="2" id="KW-1185">Reference proteome</keyword>
<dbReference type="PANTHER" id="PTHR47829:SF1">
    <property type="entry name" value="HAD FAMILY PHOSPHATASE"/>
    <property type="match status" value="1"/>
</dbReference>
<evidence type="ECO:0000313" key="1">
    <source>
        <dbReference type="EMBL" id="KAF7322599.1"/>
    </source>
</evidence>
<dbReference type="Pfam" id="PF00702">
    <property type="entry name" value="Hydrolase"/>
    <property type="match status" value="1"/>
</dbReference>
<dbReference type="InterPro" id="IPR023214">
    <property type="entry name" value="HAD_sf"/>
</dbReference>
<dbReference type="SUPFAM" id="SSF56784">
    <property type="entry name" value="HAD-like"/>
    <property type="match status" value="2"/>
</dbReference>
<dbReference type="AlphaFoldDB" id="A0A8H6WS58"/>
<dbReference type="PANTHER" id="PTHR47829">
    <property type="entry name" value="HYDROLASE, PUTATIVE (AFU_ORTHOLOGUE AFUA_1G12880)-RELATED"/>
    <property type="match status" value="1"/>
</dbReference>
<sequence length="296" mass="32799">MNAYKAVIFDIGGVVMRSPFIAIAAYERQLGLPANYLNTSMSLFASFYALAPPHLVERGSNGAWQRFERGELALLPFYDEFSRDLSDTVNGNRWYQAYCKRKEIRSLSSVPPTARNCVRRRARALWFDDARSGFLRPPHSPRHPQNTRQVKYASPASAAGKGIKIIALTNNFAQTSSSNSIPQSELEFLGWDKQGGAAPASLRGLFDDFCDSSELGARKPEPRFYKMALERNGLEAHQVVFLDDIGINLKAAKQLGMETIHVPLGGNLSAARQLEAKLGIDLTSNPTEEESTMAKL</sequence>
<comment type="caution">
    <text evidence="1">The sequence shown here is derived from an EMBL/GenBank/DDBJ whole genome shotgun (WGS) entry which is preliminary data.</text>
</comment>
<keyword evidence="1" id="KW-0378">Hydrolase</keyword>
<dbReference type="InterPro" id="IPR052898">
    <property type="entry name" value="ACAD10-like"/>
</dbReference>
<protein>
    <submittedName>
        <fullName evidence="1">Epoxide hydrolase</fullName>
    </submittedName>
</protein>
<dbReference type="NCBIfam" id="TIGR01509">
    <property type="entry name" value="HAD-SF-IA-v3"/>
    <property type="match status" value="1"/>
</dbReference>
<name>A0A8H6WS58_MYCCL</name>
<reference evidence="1" key="1">
    <citation type="submission" date="2020-05" db="EMBL/GenBank/DDBJ databases">
        <title>Mycena genomes resolve the evolution of fungal bioluminescence.</title>
        <authorList>
            <person name="Tsai I.J."/>
        </authorList>
    </citation>
    <scope>NUCLEOTIDE SEQUENCE</scope>
    <source>
        <strain evidence="1">110903Hualien_Pintung</strain>
    </source>
</reference>
<dbReference type="EMBL" id="JACAZE010000001">
    <property type="protein sequence ID" value="KAF7322599.1"/>
    <property type="molecule type" value="Genomic_DNA"/>
</dbReference>
<accession>A0A8H6WS58</accession>
<dbReference type="InterPro" id="IPR006439">
    <property type="entry name" value="HAD-SF_hydro_IA"/>
</dbReference>
<dbReference type="Proteomes" id="UP000613580">
    <property type="component" value="Unassembled WGS sequence"/>
</dbReference>
<dbReference type="InterPro" id="IPR023198">
    <property type="entry name" value="PGP-like_dom2"/>
</dbReference>
<gene>
    <name evidence="1" type="ORF">HMN09_00038400</name>
</gene>
<evidence type="ECO:0000313" key="2">
    <source>
        <dbReference type="Proteomes" id="UP000613580"/>
    </source>
</evidence>
<dbReference type="InterPro" id="IPR036412">
    <property type="entry name" value="HAD-like_sf"/>
</dbReference>
<organism evidence="1 2">
    <name type="scientific">Mycena chlorophos</name>
    <name type="common">Agaric fungus</name>
    <name type="synonym">Agaricus chlorophos</name>
    <dbReference type="NCBI Taxonomy" id="658473"/>
    <lineage>
        <taxon>Eukaryota</taxon>
        <taxon>Fungi</taxon>
        <taxon>Dikarya</taxon>
        <taxon>Basidiomycota</taxon>
        <taxon>Agaricomycotina</taxon>
        <taxon>Agaricomycetes</taxon>
        <taxon>Agaricomycetidae</taxon>
        <taxon>Agaricales</taxon>
        <taxon>Marasmiineae</taxon>
        <taxon>Mycenaceae</taxon>
        <taxon>Mycena</taxon>
    </lineage>
</organism>
<dbReference type="OrthoDB" id="1694274at2759"/>
<dbReference type="Gene3D" id="1.10.150.240">
    <property type="entry name" value="Putative phosphatase, domain 2"/>
    <property type="match status" value="1"/>
</dbReference>
<proteinExistence type="predicted"/>
<dbReference type="GO" id="GO:0016791">
    <property type="term" value="F:phosphatase activity"/>
    <property type="evidence" value="ECO:0007669"/>
    <property type="project" value="UniProtKB-ARBA"/>
</dbReference>